<evidence type="ECO:0000313" key="1">
    <source>
        <dbReference type="EMBL" id="MFO3706479.1"/>
    </source>
</evidence>
<accession>A0ABW9MQD9</accession>
<gene>
    <name evidence="1" type="ORF">ACI6Q5_16230</name>
</gene>
<proteinExistence type="predicted"/>
<organism evidence="1 2">
    <name type="scientific">Xanthomonas codiaei</name>
    <dbReference type="NCBI Taxonomy" id="56463"/>
    <lineage>
        <taxon>Bacteria</taxon>
        <taxon>Pseudomonadati</taxon>
        <taxon>Pseudomonadota</taxon>
        <taxon>Gammaproteobacteria</taxon>
        <taxon>Lysobacterales</taxon>
        <taxon>Lysobacteraceae</taxon>
        <taxon>Xanthomonas</taxon>
    </lineage>
</organism>
<protein>
    <submittedName>
        <fullName evidence="1">Uncharacterized protein</fullName>
    </submittedName>
</protein>
<sequence>LAALAGSHGCPVLFPPPMRTPASGALRGLRHAGGKDSACVVGSQASRGARALAAQSGRHTLVDGSRLHAQSGAGHNTINRTIWP</sequence>
<dbReference type="RefSeq" id="WP_410049762.1">
    <property type="nucleotide sequence ID" value="NZ_JBJGBS010000091.1"/>
</dbReference>
<comment type="caution">
    <text evidence="1">The sequence shown here is derived from an EMBL/GenBank/DDBJ whole genome shotgun (WGS) entry which is preliminary data.</text>
</comment>
<reference evidence="1 2" key="1">
    <citation type="submission" date="2024-11" db="EMBL/GenBank/DDBJ databases">
        <title>Genome sequencing of Xanthomonas codiaei.</title>
        <authorList>
            <person name="Studholme D.J."/>
        </authorList>
    </citation>
    <scope>NUCLEOTIDE SEQUENCE [LARGE SCALE GENOMIC DNA]</scope>
    <source>
        <strain evidence="1 2">NCPPB 4350</strain>
    </source>
</reference>
<name>A0ABW9MQD9_9XANT</name>
<feature type="non-terminal residue" evidence="1">
    <location>
        <position position="1"/>
    </location>
</feature>
<dbReference type="Proteomes" id="UP001637990">
    <property type="component" value="Unassembled WGS sequence"/>
</dbReference>
<dbReference type="EMBL" id="JBJGBS010000091">
    <property type="protein sequence ID" value="MFO3706479.1"/>
    <property type="molecule type" value="Genomic_DNA"/>
</dbReference>
<evidence type="ECO:0000313" key="2">
    <source>
        <dbReference type="Proteomes" id="UP001637990"/>
    </source>
</evidence>
<keyword evidence="2" id="KW-1185">Reference proteome</keyword>